<evidence type="ECO:0000313" key="7">
    <source>
        <dbReference type="EMBL" id="CAB4646567.1"/>
    </source>
</evidence>
<dbReference type="AlphaFoldDB" id="A0A6J6K9W2"/>
<dbReference type="Gene3D" id="3.90.700.10">
    <property type="entry name" value="Succinate dehydrogenase/fumarate reductase flavoprotein, catalytic domain"/>
    <property type="match status" value="1"/>
</dbReference>
<keyword evidence="5" id="KW-0812">Transmembrane</keyword>
<protein>
    <submittedName>
        <fullName evidence="7">Unannotated protein</fullName>
    </submittedName>
</protein>
<keyword evidence="5" id="KW-1133">Transmembrane helix</keyword>
<dbReference type="SUPFAM" id="SSF56425">
    <property type="entry name" value="Succinate dehydrogenase/fumarate reductase flavoprotein, catalytic domain"/>
    <property type="match status" value="1"/>
</dbReference>
<keyword evidence="5" id="KW-0472">Membrane</keyword>
<dbReference type="InterPro" id="IPR027477">
    <property type="entry name" value="Succ_DH/fumarate_Rdtase_cat_sf"/>
</dbReference>
<dbReference type="EMBL" id="CAEZWI010000016">
    <property type="protein sequence ID" value="CAB4646567.1"/>
    <property type="molecule type" value="Genomic_DNA"/>
</dbReference>
<organism evidence="7">
    <name type="scientific">freshwater metagenome</name>
    <dbReference type="NCBI Taxonomy" id="449393"/>
    <lineage>
        <taxon>unclassified sequences</taxon>
        <taxon>metagenomes</taxon>
        <taxon>ecological metagenomes</taxon>
    </lineage>
</organism>
<dbReference type="PANTHER" id="PTHR43400:SF10">
    <property type="entry name" value="3-OXOSTEROID 1-DEHYDROGENASE"/>
    <property type="match status" value="1"/>
</dbReference>
<evidence type="ECO:0000259" key="6">
    <source>
        <dbReference type="Pfam" id="PF00890"/>
    </source>
</evidence>
<proteinExistence type="predicted"/>
<accession>A0A6J6K9W2</accession>
<dbReference type="GO" id="GO:0016491">
    <property type="term" value="F:oxidoreductase activity"/>
    <property type="evidence" value="ECO:0007669"/>
    <property type="project" value="UniProtKB-KW"/>
</dbReference>
<evidence type="ECO:0000256" key="1">
    <source>
        <dbReference type="ARBA" id="ARBA00001974"/>
    </source>
</evidence>
<gene>
    <name evidence="7" type="ORF">UFOPK2237_00251</name>
</gene>
<evidence type="ECO:0000256" key="2">
    <source>
        <dbReference type="ARBA" id="ARBA00022630"/>
    </source>
</evidence>
<name>A0A6J6K9W2_9ZZZZ</name>
<evidence type="ECO:0000256" key="4">
    <source>
        <dbReference type="ARBA" id="ARBA00023002"/>
    </source>
</evidence>
<evidence type="ECO:0000256" key="5">
    <source>
        <dbReference type="SAM" id="Phobius"/>
    </source>
</evidence>
<keyword evidence="4" id="KW-0560">Oxidoreductase</keyword>
<feature type="transmembrane region" description="Helical" evidence="5">
    <location>
        <begin position="519"/>
        <end position="541"/>
    </location>
</feature>
<comment type="cofactor">
    <cofactor evidence="1">
        <name>FAD</name>
        <dbReference type="ChEBI" id="CHEBI:57692"/>
    </cofactor>
</comment>
<dbReference type="InterPro" id="IPR003953">
    <property type="entry name" value="FAD-dep_OxRdtase_2_FAD-bd"/>
</dbReference>
<dbReference type="Pfam" id="PF00890">
    <property type="entry name" value="FAD_binding_2"/>
    <property type="match status" value="1"/>
</dbReference>
<keyword evidence="2" id="KW-0285">Flavoprotein</keyword>
<dbReference type="InterPro" id="IPR050315">
    <property type="entry name" value="FAD-oxidoreductase_2"/>
</dbReference>
<keyword evidence="3" id="KW-0274">FAD</keyword>
<dbReference type="PANTHER" id="PTHR43400">
    <property type="entry name" value="FUMARATE REDUCTASE"/>
    <property type="match status" value="1"/>
</dbReference>
<evidence type="ECO:0000256" key="3">
    <source>
        <dbReference type="ARBA" id="ARBA00022827"/>
    </source>
</evidence>
<dbReference type="SUPFAM" id="SSF51905">
    <property type="entry name" value="FAD/NAD(P)-binding domain"/>
    <property type="match status" value="1"/>
</dbReference>
<dbReference type="Gene3D" id="3.50.50.60">
    <property type="entry name" value="FAD/NAD(P)-binding domain"/>
    <property type="match status" value="2"/>
</dbReference>
<dbReference type="InterPro" id="IPR036188">
    <property type="entry name" value="FAD/NAD-bd_sf"/>
</dbReference>
<dbReference type="GO" id="GO:0008202">
    <property type="term" value="P:steroid metabolic process"/>
    <property type="evidence" value="ECO:0007669"/>
    <property type="project" value="UniProtKB-ARBA"/>
</dbReference>
<sequence>MPITGNDQLAAVSDEVLEADFVVIGSGAAGLTGAITARRRGLSVTVLEAQDVVGGTTARSGTWIWSPNNRWMREAGFTDERDDAIRYMARLSFPDRYQGEAERFGLDAHEFEMLNTFYSTSGLALEELAEAGALDPVVKDNAPDYFADLPEDKAPYGRVIVSRGRARPDQLTGAEWVLDLRDSALRLGVDIRYGYRVSDVIQSGERVTGVIGKNKNRTFAVHSKRGVLFATGGFTHNPELMSDHMSSPVRIGGASKGSRGDFMRIGASLGAKLHNTAAAWLAPIPLEALVRDPESVTTNIFALRGDSMVLVNKYGQRTVNEKLPYHELGRSMLRWDAMEAEHPDLRMYMIFDKSARVHFSDGTSGNPIKPLNEHDPNLVEGETLDELASAIRRRIEDLGPVAMASLELSSDFEIGLKETIEEFNKHAATGTDPNFNRGESAIELFRNGPARPGNDKNPALFPFDETGPYYALILAPGTLDTKGGPAIDSEARVLRAVDGKPIPGLFAAGNCAGFPSGQAYWAGGATIGLAVTFGYLAALNVSAN</sequence>
<feature type="domain" description="FAD-dependent oxidoreductase 2 FAD-binding" evidence="6">
    <location>
        <begin position="20"/>
        <end position="526"/>
    </location>
</feature>
<reference evidence="7" key="1">
    <citation type="submission" date="2020-05" db="EMBL/GenBank/DDBJ databases">
        <authorList>
            <person name="Chiriac C."/>
            <person name="Salcher M."/>
            <person name="Ghai R."/>
            <person name="Kavagutti S V."/>
        </authorList>
    </citation>
    <scope>NUCLEOTIDE SEQUENCE</scope>
</reference>